<dbReference type="InterPro" id="IPR025615">
    <property type="entry name" value="TILa_dom"/>
</dbReference>
<reference evidence="4" key="1">
    <citation type="submission" date="2020-07" db="EMBL/GenBank/DDBJ databases">
        <title>A long reads based de novo assembly of the rainbow trout Arlee double haploid line genome.</title>
        <authorList>
            <person name="Gao G."/>
            <person name="Palti Y."/>
        </authorList>
    </citation>
    <scope>NUCLEOTIDE SEQUENCE [LARGE SCALE GENOMIC DNA]</scope>
</reference>
<dbReference type="AlphaFoldDB" id="A0A8K9WZ85"/>
<dbReference type="CDD" id="cd19941">
    <property type="entry name" value="TIL"/>
    <property type="match status" value="1"/>
</dbReference>
<keyword evidence="2" id="KW-0325">Glycoprotein</keyword>
<feature type="domain" description="VWFD" evidence="3">
    <location>
        <begin position="280"/>
        <end position="457"/>
    </location>
</feature>
<keyword evidence="5" id="KW-1185">Reference proteome</keyword>
<organism evidence="4 5">
    <name type="scientific">Oncorhynchus mykiss</name>
    <name type="common">Rainbow trout</name>
    <name type="synonym">Salmo gairdneri</name>
    <dbReference type="NCBI Taxonomy" id="8022"/>
    <lineage>
        <taxon>Eukaryota</taxon>
        <taxon>Metazoa</taxon>
        <taxon>Chordata</taxon>
        <taxon>Craniata</taxon>
        <taxon>Vertebrata</taxon>
        <taxon>Euteleostomi</taxon>
        <taxon>Actinopterygii</taxon>
        <taxon>Neopterygii</taxon>
        <taxon>Teleostei</taxon>
        <taxon>Protacanthopterygii</taxon>
        <taxon>Salmoniformes</taxon>
        <taxon>Salmonidae</taxon>
        <taxon>Salmoninae</taxon>
        <taxon>Oncorhynchus</taxon>
    </lineage>
</organism>
<dbReference type="InterPro" id="IPR050780">
    <property type="entry name" value="Mucin_vWF_Thrombospondin_sf"/>
</dbReference>
<name>A0A8K9WZ85_ONCMY</name>
<reference evidence="4" key="2">
    <citation type="submission" date="2025-08" db="UniProtKB">
        <authorList>
            <consortium name="Ensembl"/>
        </authorList>
    </citation>
    <scope>IDENTIFICATION</scope>
</reference>
<dbReference type="InterPro" id="IPR014853">
    <property type="entry name" value="VWF/SSPO/ZAN-like_Cys-rich_dom"/>
</dbReference>
<dbReference type="FunFam" id="2.10.25.10:FF:000055">
    <property type="entry name" value="alpha-tectorin isoform X1"/>
    <property type="match status" value="1"/>
</dbReference>
<reference evidence="4" key="3">
    <citation type="submission" date="2025-09" db="UniProtKB">
        <authorList>
            <consortium name="Ensembl"/>
        </authorList>
    </citation>
    <scope>IDENTIFICATION</scope>
</reference>
<evidence type="ECO:0000313" key="4">
    <source>
        <dbReference type="Ensembl" id="ENSOMYP00000125427.1"/>
    </source>
</evidence>
<evidence type="ECO:0000256" key="2">
    <source>
        <dbReference type="ARBA" id="ARBA00023180"/>
    </source>
</evidence>
<evidence type="ECO:0000313" key="5">
    <source>
        <dbReference type="Proteomes" id="UP000694395"/>
    </source>
</evidence>
<dbReference type="Pfam" id="PF00094">
    <property type="entry name" value="VWD"/>
    <property type="match status" value="2"/>
</dbReference>
<evidence type="ECO:0000259" key="3">
    <source>
        <dbReference type="PROSITE" id="PS51233"/>
    </source>
</evidence>
<dbReference type="Pfam" id="PF08742">
    <property type="entry name" value="C8"/>
    <property type="match status" value="2"/>
</dbReference>
<dbReference type="SMART" id="SM00832">
    <property type="entry name" value="C8"/>
    <property type="match status" value="2"/>
</dbReference>
<accession>A0A8K9WZ85</accession>
<dbReference type="Pfam" id="PF01826">
    <property type="entry name" value="TIL"/>
    <property type="match status" value="1"/>
</dbReference>
<dbReference type="Proteomes" id="UP000694395">
    <property type="component" value="Chromosome 3"/>
</dbReference>
<dbReference type="GO" id="GO:0005615">
    <property type="term" value="C:extracellular space"/>
    <property type="evidence" value="ECO:0007669"/>
    <property type="project" value="TreeGrafter"/>
</dbReference>
<dbReference type="GeneTree" id="ENSGT00950000183155"/>
<dbReference type="PANTHER" id="PTHR11339">
    <property type="entry name" value="EXTRACELLULAR MATRIX GLYCOPROTEIN RELATED"/>
    <property type="match status" value="1"/>
</dbReference>
<dbReference type="SUPFAM" id="SSF57567">
    <property type="entry name" value="Serine protease inhibitors"/>
    <property type="match status" value="1"/>
</dbReference>
<dbReference type="Pfam" id="PF12714">
    <property type="entry name" value="TILa"/>
    <property type="match status" value="1"/>
</dbReference>
<dbReference type="Gene3D" id="2.10.25.10">
    <property type="entry name" value="Laminin"/>
    <property type="match status" value="1"/>
</dbReference>
<dbReference type="InterPro" id="IPR036084">
    <property type="entry name" value="Ser_inhib-like_sf"/>
</dbReference>
<evidence type="ECO:0000256" key="1">
    <source>
        <dbReference type="ARBA" id="ARBA00023157"/>
    </source>
</evidence>
<protein>
    <recommendedName>
        <fullName evidence="3">VWFD domain-containing protein</fullName>
    </recommendedName>
</protein>
<sequence length="551" mass="61207">MYDWNMKFYITVPSSYFRTLGGLCGSYNGDRNDEFTNPKGNKEPTVVKFAQSWRTEDGDLFCHDDCQGECPSCLPALQQKYKGEKLCGLLAKNDGPFASCHKVLDPGMFMDNCVYDVCINKALSGGQSLDAVSCPLSRHFMQIFRLQFSLLLKSISHFTFAALECPSNSYYEACGTACPASCSDLDAEAKCKEPCVETCQCNKGFVLSGNKCVSKESCGCSYEGRYYPSGMKFWEDDKCTKQCECNPGTAKVECKATACKKSEMCGLQSGKRDCYPTSYATCQGSGDPHYRTFDGKRFDFQGTCTYVLSKLVSKDDKSLASFEVLVKNQNRGRNMAVSYTKTVTVIVFKNIITMSRDNPGKVLYVNLPFDVEDGQLSIFRSGYFGVVKTKFGLTLKFNWNSHVSLTLPSTYSDLIGGLCGNWNGQRNDDLLKPDKSPANTPTVFGDSWKVGNDPGCSSDCNGKKCPTCDHSLMLDYQTGKYCGRITDKNGPFKHCHAKVDPTEYYEDCVFDMCLYRGHASALCNALSTYTTACQDAPAKVEQWRSDSFCRK</sequence>
<keyword evidence="1" id="KW-1015">Disulfide bond</keyword>
<dbReference type="Ensembl" id="ENSOMYT00000123505.1">
    <property type="protein sequence ID" value="ENSOMYP00000125427.1"/>
    <property type="gene ID" value="ENSOMYG00000070328.1"/>
</dbReference>
<dbReference type="InterPro" id="IPR001846">
    <property type="entry name" value="VWF_type-D"/>
</dbReference>
<dbReference type="SMART" id="SM00216">
    <property type="entry name" value="VWD"/>
    <property type="match status" value="1"/>
</dbReference>
<feature type="domain" description="VWFD" evidence="3">
    <location>
        <begin position="1"/>
        <end position="63"/>
    </location>
</feature>
<dbReference type="PROSITE" id="PS51233">
    <property type="entry name" value="VWFD"/>
    <property type="match status" value="2"/>
</dbReference>
<dbReference type="GO" id="GO:0031012">
    <property type="term" value="C:extracellular matrix"/>
    <property type="evidence" value="ECO:0007669"/>
    <property type="project" value="TreeGrafter"/>
</dbReference>
<proteinExistence type="predicted"/>
<dbReference type="PANTHER" id="PTHR11339:SF374">
    <property type="entry name" value="ZONADHESIN"/>
    <property type="match status" value="1"/>
</dbReference>
<dbReference type="InterPro" id="IPR002919">
    <property type="entry name" value="TIL_dom"/>
</dbReference>